<evidence type="ECO:0000313" key="3">
    <source>
        <dbReference type="Proteomes" id="UP000027222"/>
    </source>
</evidence>
<feature type="compositionally biased region" description="Low complexity" evidence="1">
    <location>
        <begin position="135"/>
        <end position="172"/>
    </location>
</feature>
<dbReference type="HOGENOM" id="CLU_048123_0_0_1"/>
<organism evidence="2 3">
    <name type="scientific">Galerina marginata (strain CBS 339.88)</name>
    <dbReference type="NCBI Taxonomy" id="685588"/>
    <lineage>
        <taxon>Eukaryota</taxon>
        <taxon>Fungi</taxon>
        <taxon>Dikarya</taxon>
        <taxon>Basidiomycota</taxon>
        <taxon>Agaricomycotina</taxon>
        <taxon>Agaricomycetes</taxon>
        <taxon>Agaricomycetidae</taxon>
        <taxon>Agaricales</taxon>
        <taxon>Agaricineae</taxon>
        <taxon>Strophariaceae</taxon>
        <taxon>Galerina</taxon>
    </lineage>
</organism>
<feature type="compositionally biased region" description="Low complexity" evidence="1">
    <location>
        <begin position="75"/>
        <end position="92"/>
    </location>
</feature>
<accession>A0A067TSG5</accession>
<name>A0A067TSG5_GALM3</name>
<feature type="compositionally biased region" description="Polar residues" evidence="1">
    <location>
        <begin position="451"/>
        <end position="471"/>
    </location>
</feature>
<dbReference type="AlphaFoldDB" id="A0A067TSG5"/>
<feature type="compositionally biased region" description="Low complexity" evidence="1">
    <location>
        <begin position="233"/>
        <end position="268"/>
    </location>
</feature>
<gene>
    <name evidence="2" type="ORF">GALMADRAFT_234016</name>
</gene>
<feature type="compositionally biased region" description="Basic residues" evidence="1">
    <location>
        <begin position="102"/>
        <end position="114"/>
    </location>
</feature>
<dbReference type="STRING" id="685588.A0A067TSG5"/>
<evidence type="ECO:0000256" key="1">
    <source>
        <dbReference type="SAM" id="MobiDB-lite"/>
    </source>
</evidence>
<feature type="region of interest" description="Disordered" evidence="1">
    <location>
        <begin position="414"/>
        <end position="484"/>
    </location>
</feature>
<feature type="region of interest" description="Disordered" evidence="1">
    <location>
        <begin position="61"/>
        <end position="291"/>
    </location>
</feature>
<dbReference type="Proteomes" id="UP000027222">
    <property type="component" value="Unassembled WGS sequence"/>
</dbReference>
<reference evidence="3" key="1">
    <citation type="journal article" date="2014" name="Proc. Natl. Acad. Sci. U.S.A.">
        <title>Extensive sampling of basidiomycete genomes demonstrates inadequacy of the white-rot/brown-rot paradigm for wood decay fungi.</title>
        <authorList>
            <person name="Riley R."/>
            <person name="Salamov A.A."/>
            <person name="Brown D.W."/>
            <person name="Nagy L.G."/>
            <person name="Floudas D."/>
            <person name="Held B.W."/>
            <person name="Levasseur A."/>
            <person name="Lombard V."/>
            <person name="Morin E."/>
            <person name="Otillar R."/>
            <person name="Lindquist E.A."/>
            <person name="Sun H."/>
            <person name="LaButti K.M."/>
            <person name="Schmutz J."/>
            <person name="Jabbour D."/>
            <person name="Luo H."/>
            <person name="Baker S.E."/>
            <person name="Pisabarro A.G."/>
            <person name="Walton J.D."/>
            <person name="Blanchette R.A."/>
            <person name="Henrissat B."/>
            <person name="Martin F."/>
            <person name="Cullen D."/>
            <person name="Hibbett D.S."/>
            <person name="Grigoriev I.V."/>
        </authorList>
    </citation>
    <scope>NUCLEOTIDE SEQUENCE [LARGE SCALE GENOMIC DNA]</scope>
    <source>
        <strain evidence="3">CBS 339.88</strain>
    </source>
</reference>
<sequence>MLLTTEDLSTSVDLDLSTEELTWLQASAILGEPPVPPPKDDDIFMQNLSLSSSATLSYVLTPPTPILEDPRGSPRRAASSSTPQQSTTPRTSDSPRSEWIYRRPKSPVTPRHRSVNPNPYPRPSAAYTKQPPPSSTRSGSTASSHTTRTAALASSRTSLDRSISTSSTTSSSGAPWSTVLRPRSRSERSVPLLKTIPSESQIALTPPGVSSPLSTSFSTPKKISAPRSMAARPPSVSSTLSSVSVSTSSPSSSRSESPVTPVSISSSPYGGGSRFTRLQQSPNHHRRHRTLPDGDASLALLSQSCPPSKSILTRTSSISTKDSSHTANKSVKFAAIPTVHYASRGYWDLENLDGDEVMGINVDAMDVDDSFSAYRAEHALDVARLRELQCTTPTPEREKAKAMGLKRLMSLSRKPAAPTTGTNTHVATAHKPLPPASPRPFISTPYPLGTSPAQAQAMQSTASLRAAGQSQRSRKGDAGSVSDLLPLQGAPVLRTAPSCESFRSSKSTTARSVRSLGSVKSTSSTRGFRAWLGRTVGWTEA</sequence>
<dbReference type="OrthoDB" id="3001436at2759"/>
<evidence type="ECO:0000313" key="2">
    <source>
        <dbReference type="EMBL" id="KDR85262.1"/>
    </source>
</evidence>
<proteinExistence type="predicted"/>
<feature type="compositionally biased region" description="Polar residues" evidence="1">
    <location>
        <begin position="211"/>
        <end position="221"/>
    </location>
</feature>
<dbReference type="EMBL" id="KL142367">
    <property type="protein sequence ID" value="KDR85262.1"/>
    <property type="molecule type" value="Genomic_DNA"/>
</dbReference>
<protein>
    <submittedName>
        <fullName evidence="2">Uncharacterized protein</fullName>
    </submittedName>
</protein>
<keyword evidence="3" id="KW-1185">Reference proteome</keyword>
<feature type="region of interest" description="Disordered" evidence="1">
    <location>
        <begin position="308"/>
        <end position="327"/>
    </location>
</feature>